<evidence type="ECO:0000313" key="4">
    <source>
        <dbReference type="EMBL" id="USQ96051.1"/>
    </source>
</evidence>
<dbReference type="Proteomes" id="UP001057520">
    <property type="component" value="Chromosome"/>
</dbReference>
<feature type="region of interest" description="Disordered" evidence="3">
    <location>
        <begin position="1"/>
        <end position="24"/>
    </location>
</feature>
<sequence>MARVRSRSTSLRDLDQGPRRTTPGRRFATAGAVAAAGVLALAPAARAEDQIPTVAAAPANSDSAVSAVKDPLEGFNRGAFKVGMGLDRVLFSPIAHGYLAVTPRVVRNRVSSAVYNLGEPNTVINQVLQGRPKRAMRSTARFVVNSTVGVLGLFDVASKMHLPPREADFGQTFGAWGAGPGAYLYLPGMGPLNVRDGVGRALDIATDPISLYVGGFSTDFGKARTGVTIVDLRAQTDPAFHALEDAADPYVTTRSAYTQYREAFVRQATGEAEDLPDFDTPPPPPATPKP</sequence>
<evidence type="ECO:0000256" key="2">
    <source>
        <dbReference type="ARBA" id="ARBA00022729"/>
    </source>
</evidence>
<gene>
    <name evidence="4" type="ORF">MZV50_00120</name>
</gene>
<accession>A0ABY4ZVU7</accession>
<organism evidence="4 5">
    <name type="scientific">Caulobacter segnis</name>
    <dbReference type="NCBI Taxonomy" id="88688"/>
    <lineage>
        <taxon>Bacteria</taxon>
        <taxon>Pseudomonadati</taxon>
        <taxon>Pseudomonadota</taxon>
        <taxon>Alphaproteobacteria</taxon>
        <taxon>Caulobacterales</taxon>
        <taxon>Caulobacteraceae</taxon>
        <taxon>Caulobacter</taxon>
    </lineage>
</organism>
<dbReference type="PRINTS" id="PR01805">
    <property type="entry name" value="VACJLIPOPROT"/>
</dbReference>
<protein>
    <submittedName>
        <fullName evidence="4">VacJ family lipoprotein</fullName>
    </submittedName>
</protein>
<keyword evidence="5" id="KW-1185">Reference proteome</keyword>
<dbReference type="EMBL" id="CP096040">
    <property type="protein sequence ID" value="USQ96051.1"/>
    <property type="molecule type" value="Genomic_DNA"/>
</dbReference>
<evidence type="ECO:0000256" key="3">
    <source>
        <dbReference type="SAM" id="MobiDB-lite"/>
    </source>
</evidence>
<keyword evidence="4" id="KW-0449">Lipoprotein</keyword>
<name>A0ABY4ZVU7_9CAUL</name>
<reference evidence="4 5" key="1">
    <citation type="submission" date="2022-04" db="EMBL/GenBank/DDBJ databases">
        <title>Genome sequence of soybean root-associated Caulobacter segnis RL271.</title>
        <authorList>
            <person name="Longley R."/>
            <person name="Bonito G."/>
            <person name="Trigodet F."/>
            <person name="Crosson S."/>
            <person name="Fiebig A."/>
        </authorList>
    </citation>
    <scope>NUCLEOTIDE SEQUENCE [LARGE SCALE GENOMIC DNA]</scope>
    <source>
        <strain evidence="4 5">RL271</strain>
    </source>
</reference>
<feature type="region of interest" description="Disordered" evidence="3">
    <location>
        <begin position="266"/>
        <end position="290"/>
    </location>
</feature>
<proteinExistence type="inferred from homology"/>
<dbReference type="PANTHER" id="PTHR30035:SF3">
    <property type="entry name" value="INTERMEMBRANE PHOSPHOLIPID TRANSPORT SYSTEM LIPOPROTEIN MLAA"/>
    <property type="match status" value="1"/>
</dbReference>
<comment type="similarity">
    <text evidence="1">Belongs to the MlaA family.</text>
</comment>
<evidence type="ECO:0000313" key="5">
    <source>
        <dbReference type="Proteomes" id="UP001057520"/>
    </source>
</evidence>
<dbReference type="PANTHER" id="PTHR30035">
    <property type="entry name" value="LIPOPROTEIN VACJ-RELATED"/>
    <property type="match status" value="1"/>
</dbReference>
<dbReference type="InterPro" id="IPR007428">
    <property type="entry name" value="MlaA"/>
</dbReference>
<feature type="compositionally biased region" description="Pro residues" evidence="3">
    <location>
        <begin position="279"/>
        <end position="290"/>
    </location>
</feature>
<evidence type="ECO:0000256" key="1">
    <source>
        <dbReference type="ARBA" id="ARBA00010634"/>
    </source>
</evidence>
<keyword evidence="2" id="KW-0732">Signal</keyword>
<dbReference type="Pfam" id="PF04333">
    <property type="entry name" value="MlaA"/>
    <property type="match status" value="1"/>
</dbReference>